<evidence type="ECO:0000256" key="6">
    <source>
        <dbReference type="ARBA" id="ARBA00022989"/>
    </source>
</evidence>
<feature type="transmembrane region" description="Helical" evidence="8">
    <location>
        <begin position="114"/>
        <end position="130"/>
    </location>
</feature>
<dbReference type="EC" id="2.5.1.74" evidence="8 9"/>
<dbReference type="KEGG" id="sdn:Sden_1669"/>
<proteinExistence type="inferred from homology"/>
<feature type="transmembrane region" description="Helical" evidence="8">
    <location>
        <begin position="192"/>
        <end position="212"/>
    </location>
</feature>
<dbReference type="EMBL" id="CP000302">
    <property type="protein sequence ID" value="ABE54953.1"/>
    <property type="molecule type" value="Genomic_DNA"/>
</dbReference>
<comment type="pathway">
    <text evidence="8">Quinol/quinone metabolism; menaquinone biosynthesis; menaquinol from 1,4-dihydroxy-2-naphthoate: step 1/2.</text>
</comment>
<dbReference type="PIRSF" id="PIRSF005355">
    <property type="entry name" value="UBIAD1"/>
    <property type="match status" value="1"/>
</dbReference>
<dbReference type="GO" id="GO:0042371">
    <property type="term" value="P:vitamin K biosynthetic process"/>
    <property type="evidence" value="ECO:0007669"/>
    <property type="project" value="TreeGrafter"/>
</dbReference>
<feature type="transmembrane region" description="Helical" evidence="8">
    <location>
        <begin position="244"/>
        <end position="272"/>
    </location>
</feature>
<dbReference type="Gene3D" id="1.10.357.140">
    <property type="entry name" value="UbiA prenyltransferase"/>
    <property type="match status" value="1"/>
</dbReference>
<comment type="catalytic activity">
    <reaction evidence="8">
        <text>an all-trans-polyprenyl diphosphate + 1,4-dihydroxy-2-naphthoate + H(+) = a 2-demethylmenaquinol + CO2 + diphosphate</text>
        <dbReference type="Rhea" id="RHEA:26478"/>
        <dbReference type="Rhea" id="RHEA-COMP:9563"/>
        <dbReference type="Rhea" id="RHEA-COMP:9564"/>
        <dbReference type="ChEBI" id="CHEBI:11173"/>
        <dbReference type="ChEBI" id="CHEBI:15378"/>
        <dbReference type="ChEBI" id="CHEBI:16526"/>
        <dbReference type="ChEBI" id="CHEBI:33019"/>
        <dbReference type="ChEBI" id="CHEBI:55437"/>
        <dbReference type="ChEBI" id="CHEBI:58914"/>
        <dbReference type="EC" id="2.5.1.74"/>
    </reaction>
</comment>
<keyword evidence="5 8" id="KW-0812">Transmembrane</keyword>
<evidence type="ECO:0000256" key="7">
    <source>
        <dbReference type="ARBA" id="ARBA00023136"/>
    </source>
</evidence>
<dbReference type="Proteomes" id="UP000001982">
    <property type="component" value="Chromosome"/>
</dbReference>
<dbReference type="PANTHER" id="PTHR13929:SF0">
    <property type="entry name" value="UBIA PRENYLTRANSFERASE DOMAIN-CONTAINING PROTEIN 1"/>
    <property type="match status" value="1"/>
</dbReference>
<evidence type="ECO:0000313" key="11">
    <source>
        <dbReference type="Proteomes" id="UP000001982"/>
    </source>
</evidence>
<dbReference type="GO" id="GO:0005886">
    <property type="term" value="C:plasma membrane"/>
    <property type="evidence" value="ECO:0007669"/>
    <property type="project" value="UniProtKB-SubCell"/>
</dbReference>
<feature type="transmembrane region" description="Helical" evidence="8">
    <location>
        <begin position="166"/>
        <end position="186"/>
    </location>
</feature>
<dbReference type="CDD" id="cd13962">
    <property type="entry name" value="PT_UbiA_UBIAD1"/>
    <property type="match status" value="1"/>
</dbReference>
<keyword evidence="2 8" id="KW-0474">Menaquinone biosynthesis</keyword>
<comment type="function">
    <text evidence="8">Conversion of 1,4-dihydroxy-2-naphthoate (DHNA) to demethylmenaquinone (DMK).</text>
</comment>
<dbReference type="InterPro" id="IPR000537">
    <property type="entry name" value="UbiA_prenyltransferase"/>
</dbReference>
<protein>
    <recommendedName>
        <fullName evidence="8 9">1,4-dihydroxy-2-naphthoate octaprenyltransferase</fullName>
        <shortName evidence="8">DHNA-octaprenyltransferase</shortName>
        <ecNumber evidence="8 9">2.5.1.74</ecNumber>
    </recommendedName>
</protein>
<dbReference type="GO" id="GO:0009234">
    <property type="term" value="P:menaquinone biosynthetic process"/>
    <property type="evidence" value="ECO:0007669"/>
    <property type="project" value="UniProtKB-UniRule"/>
</dbReference>
<dbReference type="NCBIfam" id="TIGR00751">
    <property type="entry name" value="menA"/>
    <property type="match status" value="1"/>
</dbReference>
<evidence type="ECO:0000256" key="2">
    <source>
        <dbReference type="ARBA" id="ARBA00022428"/>
    </source>
</evidence>
<sequence>MLAPQISISLENGFMTQDTTDISQTRAWLMAIRPRTLPAVLGPLIVGNALALGVEGFSLLTALVIISCGLLLQISVNLANDYFDSLSGVDSQERLGPIRMTQAGLISAKQMKKAMIMSLICALLVGVYLIDIGGWPIGLLAAASLLAVICYSGGPYPLASHGLGELTVFIFFGLVAVVGSVYLQTGATSQEAWLLGAAIGSLNAAIMLVNNVRDINTDAKAHKRTLAVRLGQGQARVFYQTLVYLPYGIIISAFLLGFLPGFAVGLSGLSLVYARSLSRQFHELSGAELNPILAQTALLSLVFSLLFSLGWYLGLS</sequence>
<evidence type="ECO:0000313" key="10">
    <source>
        <dbReference type="EMBL" id="ABE54953.1"/>
    </source>
</evidence>
<accession>Q12NM3</accession>
<feature type="transmembrane region" description="Helical" evidence="8">
    <location>
        <begin position="136"/>
        <end position="154"/>
    </location>
</feature>
<keyword evidence="7 8" id="KW-0472">Membrane</keyword>
<comment type="similarity">
    <text evidence="8">Belongs to the MenA family. Type 1 subfamily.</text>
</comment>
<evidence type="ECO:0000256" key="3">
    <source>
        <dbReference type="ARBA" id="ARBA00022475"/>
    </source>
</evidence>
<evidence type="ECO:0000256" key="1">
    <source>
        <dbReference type="ARBA" id="ARBA00004141"/>
    </source>
</evidence>
<gene>
    <name evidence="8" type="primary">menA</name>
    <name evidence="10" type="ordered locus">Sden_1669</name>
</gene>
<keyword evidence="8" id="KW-0997">Cell inner membrane</keyword>
<dbReference type="AlphaFoldDB" id="Q12NM3"/>
<dbReference type="PANTHER" id="PTHR13929">
    <property type="entry name" value="1,4-DIHYDROXY-2-NAPHTHOATE OCTAPRENYLTRANSFERASE"/>
    <property type="match status" value="1"/>
</dbReference>
<evidence type="ECO:0000256" key="9">
    <source>
        <dbReference type="NCBIfam" id="TIGR00751"/>
    </source>
</evidence>
<keyword evidence="3 8" id="KW-1003">Cell membrane</keyword>
<evidence type="ECO:0000256" key="8">
    <source>
        <dbReference type="HAMAP-Rule" id="MF_01937"/>
    </source>
</evidence>
<keyword evidence="4 8" id="KW-0808">Transferase</keyword>
<organism evidence="10 11">
    <name type="scientific">Shewanella denitrificans (strain OS217 / ATCC BAA-1090 / DSM 15013)</name>
    <dbReference type="NCBI Taxonomy" id="318161"/>
    <lineage>
        <taxon>Bacteria</taxon>
        <taxon>Pseudomonadati</taxon>
        <taxon>Pseudomonadota</taxon>
        <taxon>Gammaproteobacteria</taxon>
        <taxon>Alteromonadales</taxon>
        <taxon>Shewanellaceae</taxon>
        <taxon>Shewanella</taxon>
    </lineage>
</organism>
<evidence type="ECO:0000256" key="5">
    <source>
        <dbReference type="ARBA" id="ARBA00022692"/>
    </source>
</evidence>
<dbReference type="STRING" id="318161.Sden_1669"/>
<feature type="transmembrane region" description="Helical" evidence="8">
    <location>
        <begin position="60"/>
        <end position="79"/>
    </location>
</feature>
<keyword evidence="6 8" id="KW-1133">Transmembrane helix</keyword>
<dbReference type="InterPro" id="IPR004657">
    <property type="entry name" value="MenA"/>
</dbReference>
<dbReference type="Pfam" id="PF01040">
    <property type="entry name" value="UbiA"/>
    <property type="match status" value="1"/>
</dbReference>
<reference evidence="10 11" key="1">
    <citation type="submission" date="2006-03" db="EMBL/GenBank/DDBJ databases">
        <title>Complete sequence of Shewanella denitrificans OS217.</title>
        <authorList>
            <consortium name="US DOE Joint Genome Institute"/>
            <person name="Copeland A."/>
            <person name="Lucas S."/>
            <person name="Lapidus A."/>
            <person name="Barry K."/>
            <person name="Detter J.C."/>
            <person name="Glavina del Rio T."/>
            <person name="Hammon N."/>
            <person name="Israni S."/>
            <person name="Dalin E."/>
            <person name="Tice H."/>
            <person name="Pitluck S."/>
            <person name="Brettin T."/>
            <person name="Bruce D."/>
            <person name="Han C."/>
            <person name="Tapia R."/>
            <person name="Gilna P."/>
            <person name="Kiss H."/>
            <person name="Schmutz J."/>
            <person name="Larimer F."/>
            <person name="Land M."/>
            <person name="Hauser L."/>
            <person name="Kyrpides N."/>
            <person name="Lykidis A."/>
            <person name="Richardson P."/>
        </authorList>
    </citation>
    <scope>NUCLEOTIDE SEQUENCE [LARGE SCALE GENOMIC DNA]</scope>
    <source>
        <strain evidence="11">OS217 / ATCC BAA-1090 / DSM 15013</strain>
    </source>
</reference>
<feature type="transmembrane region" description="Helical" evidence="8">
    <location>
        <begin position="292"/>
        <end position="313"/>
    </location>
</feature>
<dbReference type="HOGENOM" id="CLU_043611_1_2_6"/>
<dbReference type="GO" id="GO:0046428">
    <property type="term" value="F:1,4-dihydroxy-2-naphthoate polyprenyltransferase activity"/>
    <property type="evidence" value="ECO:0007669"/>
    <property type="project" value="UniProtKB-UniRule"/>
</dbReference>
<name>Q12NM3_SHEDO</name>
<keyword evidence="11" id="KW-1185">Reference proteome</keyword>
<comment type="subcellular location">
    <subcellularLocation>
        <location evidence="8">Cell inner membrane</location>
        <topology evidence="8">Multi-pass membrane protein</topology>
    </subcellularLocation>
    <subcellularLocation>
        <location evidence="1">Membrane</location>
        <topology evidence="1">Multi-pass membrane protein</topology>
    </subcellularLocation>
</comment>
<dbReference type="NCBIfam" id="NF004751">
    <property type="entry name" value="PRK06080.1-3"/>
    <property type="match status" value="1"/>
</dbReference>
<dbReference type="InterPro" id="IPR026046">
    <property type="entry name" value="UBIAD1"/>
</dbReference>
<dbReference type="HAMAP" id="MF_01937">
    <property type="entry name" value="MenA_1"/>
    <property type="match status" value="1"/>
</dbReference>
<dbReference type="eggNOG" id="COG1575">
    <property type="taxonomic scope" value="Bacteria"/>
</dbReference>
<evidence type="ECO:0000256" key="4">
    <source>
        <dbReference type="ARBA" id="ARBA00022679"/>
    </source>
</evidence>
<dbReference type="InterPro" id="IPR044878">
    <property type="entry name" value="UbiA_sf"/>
</dbReference>
<dbReference type="UniPathway" id="UPA00079">
    <property type="reaction ID" value="UER00168"/>
</dbReference>